<keyword evidence="8" id="KW-0406">Ion transport</keyword>
<dbReference type="Gene3D" id="3.40.50.300">
    <property type="entry name" value="P-loop containing nucleotide triphosphate hydrolases"/>
    <property type="match status" value="1"/>
</dbReference>
<evidence type="ECO:0000256" key="5">
    <source>
        <dbReference type="ARBA" id="ARBA00022741"/>
    </source>
</evidence>
<keyword evidence="5" id="KW-0547">Nucleotide-binding</keyword>
<dbReference type="Pfam" id="PF00005">
    <property type="entry name" value="ABC_tran"/>
    <property type="match status" value="1"/>
</dbReference>
<keyword evidence="4" id="KW-0410">Iron transport</keyword>
<keyword evidence="2" id="KW-0813">Transport</keyword>
<protein>
    <submittedName>
        <fullName evidence="11">ATP-binding cassette domain-containing protein</fullName>
    </submittedName>
</protein>
<dbReference type="InterPro" id="IPR051535">
    <property type="entry name" value="Siderophore_ABC-ATPase"/>
</dbReference>
<evidence type="ECO:0000313" key="12">
    <source>
        <dbReference type="Proteomes" id="UP001477870"/>
    </source>
</evidence>
<comment type="subcellular location">
    <subcellularLocation>
        <location evidence="1">Cell membrane</location>
        <topology evidence="1">Peripheral membrane protein</topology>
    </subcellularLocation>
</comment>
<gene>
    <name evidence="11" type="ORF">WNY59_08550</name>
</gene>
<evidence type="ECO:0000256" key="7">
    <source>
        <dbReference type="ARBA" id="ARBA00023004"/>
    </source>
</evidence>
<dbReference type="SMART" id="SM00382">
    <property type="entry name" value="AAA"/>
    <property type="match status" value="1"/>
</dbReference>
<evidence type="ECO:0000256" key="9">
    <source>
        <dbReference type="ARBA" id="ARBA00023136"/>
    </source>
</evidence>
<dbReference type="InterPro" id="IPR027417">
    <property type="entry name" value="P-loop_NTPase"/>
</dbReference>
<comment type="caution">
    <text evidence="11">The sequence shown here is derived from an EMBL/GenBank/DDBJ whole genome shotgun (WGS) entry which is preliminary data.</text>
</comment>
<keyword evidence="6 11" id="KW-0067">ATP-binding</keyword>
<dbReference type="InterPro" id="IPR003593">
    <property type="entry name" value="AAA+_ATPase"/>
</dbReference>
<organism evidence="11 12">
    <name type="scientific">Ahrensia kielensis</name>
    <dbReference type="NCBI Taxonomy" id="76980"/>
    <lineage>
        <taxon>Bacteria</taxon>
        <taxon>Pseudomonadati</taxon>
        <taxon>Pseudomonadota</taxon>
        <taxon>Alphaproteobacteria</taxon>
        <taxon>Hyphomicrobiales</taxon>
        <taxon>Ahrensiaceae</taxon>
        <taxon>Ahrensia</taxon>
    </lineage>
</organism>
<name>A0ABU9T7G4_9HYPH</name>
<evidence type="ECO:0000256" key="6">
    <source>
        <dbReference type="ARBA" id="ARBA00022840"/>
    </source>
</evidence>
<dbReference type="PANTHER" id="PTHR42771:SF3">
    <property type="entry name" value="PETROBACTIN IMPORT ATP-BINDING PROTEIN YCLP"/>
    <property type="match status" value="1"/>
</dbReference>
<dbReference type="RefSeq" id="WP_342848098.1">
    <property type="nucleotide sequence ID" value="NZ_JBBMQO010000004.1"/>
</dbReference>
<feature type="domain" description="ABC transporter" evidence="10">
    <location>
        <begin position="2"/>
        <end position="236"/>
    </location>
</feature>
<accession>A0ABU9T7G4</accession>
<evidence type="ECO:0000313" key="11">
    <source>
        <dbReference type="EMBL" id="MEM5501636.1"/>
    </source>
</evidence>
<dbReference type="GO" id="GO:0005524">
    <property type="term" value="F:ATP binding"/>
    <property type="evidence" value="ECO:0007669"/>
    <property type="project" value="UniProtKB-KW"/>
</dbReference>
<dbReference type="Proteomes" id="UP001477870">
    <property type="component" value="Unassembled WGS sequence"/>
</dbReference>
<keyword evidence="12" id="KW-1185">Reference proteome</keyword>
<evidence type="ECO:0000256" key="3">
    <source>
        <dbReference type="ARBA" id="ARBA00022475"/>
    </source>
</evidence>
<evidence type="ECO:0000259" key="10">
    <source>
        <dbReference type="PROSITE" id="PS50893"/>
    </source>
</evidence>
<reference evidence="11 12" key="1">
    <citation type="submission" date="2024-03" db="EMBL/GenBank/DDBJ databases">
        <title>Community enrichment and isolation of bacterial strains for fucoidan degradation.</title>
        <authorList>
            <person name="Sichert A."/>
        </authorList>
    </citation>
    <scope>NUCLEOTIDE SEQUENCE [LARGE SCALE GENOMIC DNA]</scope>
    <source>
        <strain evidence="11 12">AS62</strain>
    </source>
</reference>
<evidence type="ECO:0000256" key="4">
    <source>
        <dbReference type="ARBA" id="ARBA00022496"/>
    </source>
</evidence>
<keyword evidence="7" id="KW-0408">Iron</keyword>
<dbReference type="SUPFAM" id="SSF52540">
    <property type="entry name" value="P-loop containing nucleoside triphosphate hydrolases"/>
    <property type="match status" value="1"/>
</dbReference>
<dbReference type="PANTHER" id="PTHR42771">
    <property type="entry name" value="IRON(3+)-HYDROXAMATE IMPORT ATP-BINDING PROTEIN FHUC"/>
    <property type="match status" value="1"/>
</dbReference>
<dbReference type="InterPro" id="IPR003439">
    <property type="entry name" value="ABC_transporter-like_ATP-bd"/>
</dbReference>
<dbReference type="EMBL" id="JBBMQO010000004">
    <property type="protein sequence ID" value="MEM5501636.1"/>
    <property type="molecule type" value="Genomic_DNA"/>
</dbReference>
<proteinExistence type="predicted"/>
<sequence length="252" mass="27503">MIKLTNVAVSLSGTPILSDISLELPSGGITALIGPNGAGKSTLISAMARLVPVTSGEITVDGMNVANTASRTLARRLSVMPQDNAVAGRLRVGELVQFGRFPHHQGRPTQADFEAVDEALSIFDLFEIKDKFVDTLSGGQRQRARAAMCFAQGTDYILLDEPLNNLDIFYARELMRTLRHVADTKQRSIIIVLHDLNHAAVHADRIIAMRDGKIIADDRPDKVMHPDVLQSVFGFQINVETIAGKPISLHFL</sequence>
<dbReference type="CDD" id="cd03214">
    <property type="entry name" value="ABC_Iron-Siderophores_B12_Hemin"/>
    <property type="match status" value="1"/>
</dbReference>
<evidence type="ECO:0000256" key="1">
    <source>
        <dbReference type="ARBA" id="ARBA00004202"/>
    </source>
</evidence>
<keyword evidence="3" id="KW-1003">Cell membrane</keyword>
<dbReference type="PROSITE" id="PS50893">
    <property type="entry name" value="ABC_TRANSPORTER_2"/>
    <property type="match status" value="1"/>
</dbReference>
<keyword evidence="9" id="KW-0472">Membrane</keyword>
<evidence type="ECO:0000256" key="8">
    <source>
        <dbReference type="ARBA" id="ARBA00023065"/>
    </source>
</evidence>
<evidence type="ECO:0000256" key="2">
    <source>
        <dbReference type="ARBA" id="ARBA00022448"/>
    </source>
</evidence>